<dbReference type="STRING" id="1045774.SAMN05421872_101567"/>
<evidence type="ECO:0000313" key="2">
    <source>
        <dbReference type="Proteomes" id="UP000199034"/>
    </source>
</evidence>
<dbReference type="OrthoDB" id="3793912at2"/>
<evidence type="ECO:0000313" key="1">
    <source>
        <dbReference type="EMBL" id="SDC21622.1"/>
    </source>
</evidence>
<organism evidence="1 2">
    <name type="scientific">Nocardioides lianchengensis</name>
    <dbReference type="NCBI Taxonomy" id="1045774"/>
    <lineage>
        <taxon>Bacteria</taxon>
        <taxon>Bacillati</taxon>
        <taxon>Actinomycetota</taxon>
        <taxon>Actinomycetes</taxon>
        <taxon>Propionibacteriales</taxon>
        <taxon>Nocardioidaceae</taxon>
        <taxon>Nocardioides</taxon>
    </lineage>
</organism>
<accession>A0A1G6JSA0</accession>
<protein>
    <recommendedName>
        <fullName evidence="3">DNA binding domain-containing protein, excisionase family</fullName>
    </recommendedName>
</protein>
<dbReference type="AlphaFoldDB" id="A0A1G6JSA0"/>
<dbReference type="Proteomes" id="UP000199034">
    <property type="component" value="Unassembled WGS sequence"/>
</dbReference>
<proteinExistence type="predicted"/>
<reference evidence="1 2" key="1">
    <citation type="submission" date="2016-10" db="EMBL/GenBank/DDBJ databases">
        <authorList>
            <person name="de Groot N.N."/>
        </authorList>
    </citation>
    <scope>NUCLEOTIDE SEQUENCE [LARGE SCALE GENOMIC DNA]</scope>
    <source>
        <strain evidence="1 2">CGMCC 4.6858</strain>
    </source>
</reference>
<dbReference type="RefSeq" id="WP_090850502.1">
    <property type="nucleotide sequence ID" value="NZ_FMZM01000001.1"/>
</dbReference>
<name>A0A1G6JSA0_9ACTN</name>
<keyword evidence="2" id="KW-1185">Reference proteome</keyword>
<evidence type="ECO:0008006" key="3">
    <source>
        <dbReference type="Google" id="ProtNLM"/>
    </source>
</evidence>
<gene>
    <name evidence="1" type="ORF">SAMN05421872_101567</name>
</gene>
<sequence length="193" mass="22296">MSDDSDWLTWPQAAELVGCPVTTIETYVRGGRLVRRSGQGRHDGSLQRKSVEEFAVWWREKTEGLERRRQGREKRRIRPPESEGWIQATEAAERLGCAHSDHVVYLARQGRFEARKVGVRWWVRENEVQAYAAERDQWVSWLKAAEIVGCSHETIRRAVAAGKIERRDVHRTRASLSLESVLGFKGQFGSRRK</sequence>
<dbReference type="EMBL" id="FMZM01000001">
    <property type="protein sequence ID" value="SDC21622.1"/>
    <property type="molecule type" value="Genomic_DNA"/>
</dbReference>